<feature type="domain" description="Metallo-beta-lactamase" evidence="1">
    <location>
        <begin position="30"/>
        <end position="199"/>
    </location>
</feature>
<accession>A0ABW5QE05</accession>
<reference evidence="3" key="1">
    <citation type="journal article" date="2019" name="Int. J. Syst. Evol. Microbiol.">
        <title>The Global Catalogue of Microorganisms (GCM) 10K type strain sequencing project: providing services to taxonomists for standard genome sequencing and annotation.</title>
        <authorList>
            <consortium name="The Broad Institute Genomics Platform"/>
            <consortium name="The Broad Institute Genome Sequencing Center for Infectious Disease"/>
            <person name="Wu L."/>
            <person name="Ma J."/>
        </authorList>
    </citation>
    <scope>NUCLEOTIDE SEQUENCE [LARGE SCALE GENOMIC DNA]</scope>
    <source>
        <strain evidence="3">TISTR 1571</strain>
    </source>
</reference>
<dbReference type="EC" id="3.-.-.-" evidence="2"/>
<comment type="caution">
    <text evidence="2">The sequence shown here is derived from an EMBL/GenBank/DDBJ whole genome shotgun (WGS) entry which is preliminary data.</text>
</comment>
<dbReference type="RefSeq" id="WP_377330402.1">
    <property type="nucleotide sequence ID" value="NZ_JBHUMZ010000052.1"/>
</dbReference>
<dbReference type="InterPro" id="IPR050662">
    <property type="entry name" value="Sec-metab_biosynth-thioest"/>
</dbReference>
<dbReference type="InterPro" id="IPR036866">
    <property type="entry name" value="RibonucZ/Hydroxyglut_hydro"/>
</dbReference>
<name>A0ABW5QE05_9BACI</name>
<protein>
    <submittedName>
        <fullName evidence="2">MBL fold metallo-hydrolase</fullName>
        <ecNumber evidence="2">3.-.-.-</ecNumber>
    </submittedName>
</protein>
<organism evidence="2 3">
    <name type="scientific">Piscibacillus salipiscarius</name>
    <dbReference type="NCBI Taxonomy" id="299480"/>
    <lineage>
        <taxon>Bacteria</taxon>
        <taxon>Bacillati</taxon>
        <taxon>Bacillota</taxon>
        <taxon>Bacilli</taxon>
        <taxon>Bacillales</taxon>
        <taxon>Bacillaceae</taxon>
        <taxon>Piscibacillus</taxon>
    </lineage>
</organism>
<gene>
    <name evidence="2" type="ORF">ACFSW4_15475</name>
</gene>
<dbReference type="InterPro" id="IPR001279">
    <property type="entry name" value="Metallo-B-lactamas"/>
</dbReference>
<dbReference type="SMART" id="SM00849">
    <property type="entry name" value="Lactamase_B"/>
    <property type="match status" value="1"/>
</dbReference>
<dbReference type="SUPFAM" id="SSF56281">
    <property type="entry name" value="Metallo-hydrolase/oxidoreductase"/>
    <property type="match status" value="1"/>
</dbReference>
<dbReference type="PANTHER" id="PTHR23131:SF0">
    <property type="entry name" value="ENDORIBONUCLEASE LACTB2"/>
    <property type="match status" value="1"/>
</dbReference>
<evidence type="ECO:0000313" key="2">
    <source>
        <dbReference type="EMBL" id="MFD2640269.1"/>
    </source>
</evidence>
<keyword evidence="2" id="KW-0378">Hydrolase</keyword>
<dbReference type="Gene3D" id="3.60.15.10">
    <property type="entry name" value="Ribonuclease Z/Hydroxyacylglutathione hydrolase-like"/>
    <property type="match status" value="1"/>
</dbReference>
<dbReference type="Proteomes" id="UP001597452">
    <property type="component" value="Unassembled WGS sequence"/>
</dbReference>
<proteinExistence type="predicted"/>
<dbReference type="GO" id="GO:0016787">
    <property type="term" value="F:hydrolase activity"/>
    <property type="evidence" value="ECO:0007669"/>
    <property type="project" value="UniProtKB-KW"/>
</dbReference>
<dbReference type="PANTHER" id="PTHR23131">
    <property type="entry name" value="ENDORIBONUCLEASE LACTB2"/>
    <property type="match status" value="1"/>
</dbReference>
<keyword evidence="3" id="KW-1185">Reference proteome</keyword>
<evidence type="ECO:0000259" key="1">
    <source>
        <dbReference type="SMART" id="SM00849"/>
    </source>
</evidence>
<sequence length="278" mass="32249">MFLKKRFEQKEINGVQMGNGLLSFRGVNLNVHSFFIDGVLIDTGAKSLESYFKPFFNQLNIEQVVITHYHEDHTGNASYLQKTLGVPLYMNQGMIESCKTKADYPWYRKFFWGKRKPFIANPIGDSFTSKRATWNVIKTPGHSRDHLSFLNNETGQLFTGDIFVNEKVKVILQEEHIPDTIESLQKILTYDFKEVFCNHAGHLSDGYHSLKTKLNHLTELQDRILHLYHEGRSSDEINQILFPRKYPITKLSLGEWDSLHIVESVINHEAKENAYQAR</sequence>
<dbReference type="Pfam" id="PF00753">
    <property type="entry name" value="Lactamase_B"/>
    <property type="match status" value="1"/>
</dbReference>
<dbReference type="EMBL" id="JBHUMZ010000052">
    <property type="protein sequence ID" value="MFD2640269.1"/>
    <property type="molecule type" value="Genomic_DNA"/>
</dbReference>
<evidence type="ECO:0000313" key="3">
    <source>
        <dbReference type="Proteomes" id="UP001597452"/>
    </source>
</evidence>